<sequence>MRHLIPLSFRLDEPVDIVRQRKSGAARRIFTKKGGVVFFCTVPRRTIISILQHAALVIRQRARRALAG</sequence>
<protein>
    <submittedName>
        <fullName evidence="1">Uncharacterized protein</fullName>
    </submittedName>
</protein>
<gene>
    <name evidence="1" type="ORF">SE16_01200</name>
</gene>
<dbReference type="Proteomes" id="UP000050502">
    <property type="component" value="Unassembled WGS sequence"/>
</dbReference>
<evidence type="ECO:0000313" key="1">
    <source>
        <dbReference type="EMBL" id="KPL89159.1"/>
    </source>
</evidence>
<reference evidence="1 2" key="1">
    <citation type="submission" date="2015-07" db="EMBL/GenBank/DDBJ databases">
        <title>Whole genome sequence of Ardenticatena maritima DSM 23922.</title>
        <authorList>
            <person name="Hemp J."/>
            <person name="Ward L.M."/>
            <person name="Pace L.A."/>
            <person name="Fischer W.W."/>
        </authorList>
    </citation>
    <scope>NUCLEOTIDE SEQUENCE [LARGE SCALE GENOMIC DNA]</scope>
    <source>
        <strain evidence="1 2">110S</strain>
    </source>
</reference>
<dbReference type="AlphaFoldDB" id="A0A0P6YBT9"/>
<organism evidence="1 2">
    <name type="scientific">Ardenticatena maritima</name>
    <dbReference type="NCBI Taxonomy" id="872965"/>
    <lineage>
        <taxon>Bacteria</taxon>
        <taxon>Bacillati</taxon>
        <taxon>Chloroflexota</taxon>
        <taxon>Ardenticatenia</taxon>
        <taxon>Ardenticatenales</taxon>
        <taxon>Ardenticatenaceae</taxon>
        <taxon>Ardenticatena</taxon>
    </lineage>
</organism>
<dbReference type="EMBL" id="LGKN01000003">
    <property type="protein sequence ID" value="KPL89159.1"/>
    <property type="molecule type" value="Genomic_DNA"/>
</dbReference>
<name>A0A0P6YBT9_9CHLR</name>
<accession>A0A0P6YBT9</accession>
<comment type="caution">
    <text evidence="1">The sequence shown here is derived from an EMBL/GenBank/DDBJ whole genome shotgun (WGS) entry which is preliminary data.</text>
</comment>
<evidence type="ECO:0000313" key="2">
    <source>
        <dbReference type="Proteomes" id="UP000050502"/>
    </source>
</evidence>
<proteinExistence type="predicted"/>